<evidence type="ECO:0000313" key="1">
    <source>
        <dbReference type="EMBL" id="GIX85200.1"/>
    </source>
</evidence>
<reference evidence="1 2" key="1">
    <citation type="submission" date="2021-06" db="EMBL/GenBank/DDBJ databases">
        <title>Caerostris darwini draft genome.</title>
        <authorList>
            <person name="Kono N."/>
            <person name="Arakawa K."/>
        </authorList>
    </citation>
    <scope>NUCLEOTIDE SEQUENCE [LARGE SCALE GENOMIC DNA]</scope>
</reference>
<accession>A0AAV4NLK8</accession>
<dbReference type="Proteomes" id="UP001054837">
    <property type="component" value="Unassembled WGS sequence"/>
</dbReference>
<feature type="non-terminal residue" evidence="1">
    <location>
        <position position="54"/>
    </location>
</feature>
<comment type="caution">
    <text evidence="1">The sequence shown here is derived from an EMBL/GenBank/DDBJ whole genome shotgun (WGS) entry which is preliminary data.</text>
</comment>
<dbReference type="AlphaFoldDB" id="A0AAV4NLK8"/>
<sequence length="54" mass="5932">MFGAVTTALKDMGLRRGFRLVVEMPIVHGTEQIGMTFGCLCRVTIGAFDVIKED</sequence>
<keyword evidence="2" id="KW-1185">Reference proteome</keyword>
<protein>
    <submittedName>
        <fullName evidence="1">Uncharacterized protein</fullName>
    </submittedName>
</protein>
<gene>
    <name evidence="1" type="ORF">CDAR_183721</name>
</gene>
<dbReference type="EMBL" id="BPLQ01001759">
    <property type="protein sequence ID" value="GIX85200.1"/>
    <property type="molecule type" value="Genomic_DNA"/>
</dbReference>
<name>A0AAV4NLK8_9ARAC</name>
<evidence type="ECO:0000313" key="2">
    <source>
        <dbReference type="Proteomes" id="UP001054837"/>
    </source>
</evidence>
<organism evidence="1 2">
    <name type="scientific">Caerostris darwini</name>
    <dbReference type="NCBI Taxonomy" id="1538125"/>
    <lineage>
        <taxon>Eukaryota</taxon>
        <taxon>Metazoa</taxon>
        <taxon>Ecdysozoa</taxon>
        <taxon>Arthropoda</taxon>
        <taxon>Chelicerata</taxon>
        <taxon>Arachnida</taxon>
        <taxon>Araneae</taxon>
        <taxon>Araneomorphae</taxon>
        <taxon>Entelegynae</taxon>
        <taxon>Araneoidea</taxon>
        <taxon>Araneidae</taxon>
        <taxon>Caerostris</taxon>
    </lineage>
</organism>
<proteinExistence type="predicted"/>